<gene>
    <name evidence="1" type="ORF">CAPTEDRAFT_188628</name>
</gene>
<accession>R7V7U9</accession>
<dbReference type="EMBL" id="KB296374">
    <property type="protein sequence ID" value="ELU11820.1"/>
    <property type="molecule type" value="Genomic_DNA"/>
</dbReference>
<reference evidence="1 3" key="2">
    <citation type="journal article" date="2013" name="Nature">
        <title>Insights into bilaterian evolution from three spiralian genomes.</title>
        <authorList>
            <person name="Simakov O."/>
            <person name="Marletaz F."/>
            <person name="Cho S.J."/>
            <person name="Edsinger-Gonzales E."/>
            <person name="Havlak P."/>
            <person name="Hellsten U."/>
            <person name="Kuo D.H."/>
            <person name="Larsson T."/>
            <person name="Lv J."/>
            <person name="Arendt D."/>
            <person name="Savage R."/>
            <person name="Osoegawa K."/>
            <person name="de Jong P."/>
            <person name="Grimwood J."/>
            <person name="Chapman J.A."/>
            <person name="Shapiro H."/>
            <person name="Aerts A."/>
            <person name="Otillar R.P."/>
            <person name="Terry A.Y."/>
            <person name="Boore J.L."/>
            <person name="Grigoriev I.V."/>
            <person name="Lindberg D.R."/>
            <person name="Seaver E.C."/>
            <person name="Weisblat D.A."/>
            <person name="Putnam N.H."/>
            <person name="Rokhsar D.S."/>
        </authorList>
    </citation>
    <scope>NUCLEOTIDE SEQUENCE</scope>
    <source>
        <strain evidence="1 3">I ESC-2004</strain>
    </source>
</reference>
<dbReference type="EnsemblMetazoa" id="CapteT188628">
    <property type="protein sequence ID" value="CapteP188628"/>
    <property type="gene ID" value="CapteG188628"/>
</dbReference>
<protein>
    <submittedName>
        <fullName evidence="1 2">Uncharacterized protein</fullName>
    </submittedName>
</protein>
<sequence>MALLSEQRKQILTEKRVELLNKTSHEQIGELLDHLAKWTESDFEAFCECLEADNLGASSPSNEDVRQQLERCYSRLRNIATAPEWAPEFALDSAEFYISLHLQKCETATT</sequence>
<dbReference type="CDD" id="cd01671">
    <property type="entry name" value="CARD"/>
    <property type="match status" value="1"/>
</dbReference>
<dbReference type="AlphaFoldDB" id="R7V7U9"/>
<organism evidence="1">
    <name type="scientific">Capitella teleta</name>
    <name type="common">Polychaete worm</name>
    <dbReference type="NCBI Taxonomy" id="283909"/>
    <lineage>
        <taxon>Eukaryota</taxon>
        <taxon>Metazoa</taxon>
        <taxon>Spiralia</taxon>
        <taxon>Lophotrochozoa</taxon>
        <taxon>Annelida</taxon>
        <taxon>Polychaeta</taxon>
        <taxon>Sedentaria</taxon>
        <taxon>Scolecida</taxon>
        <taxon>Capitellidae</taxon>
        <taxon>Capitella</taxon>
    </lineage>
</organism>
<dbReference type="Gene3D" id="1.10.533.10">
    <property type="entry name" value="Death Domain, Fas"/>
    <property type="match status" value="1"/>
</dbReference>
<evidence type="ECO:0000313" key="1">
    <source>
        <dbReference type="EMBL" id="ELU11820.1"/>
    </source>
</evidence>
<dbReference type="Proteomes" id="UP000014760">
    <property type="component" value="Unassembled WGS sequence"/>
</dbReference>
<evidence type="ECO:0000313" key="3">
    <source>
        <dbReference type="Proteomes" id="UP000014760"/>
    </source>
</evidence>
<keyword evidence="3" id="KW-1185">Reference proteome</keyword>
<name>R7V7U9_CAPTE</name>
<dbReference type="HOGENOM" id="CLU_109084_0_0_1"/>
<dbReference type="OrthoDB" id="10004338at2759"/>
<dbReference type="EMBL" id="AMQN01005592">
    <property type="status" value="NOT_ANNOTATED_CDS"/>
    <property type="molecule type" value="Genomic_DNA"/>
</dbReference>
<reference evidence="3" key="1">
    <citation type="submission" date="2012-12" db="EMBL/GenBank/DDBJ databases">
        <authorList>
            <person name="Hellsten U."/>
            <person name="Grimwood J."/>
            <person name="Chapman J.A."/>
            <person name="Shapiro H."/>
            <person name="Aerts A."/>
            <person name="Otillar R.P."/>
            <person name="Terry A.Y."/>
            <person name="Boore J.L."/>
            <person name="Simakov O."/>
            <person name="Marletaz F."/>
            <person name="Cho S.-J."/>
            <person name="Edsinger-Gonzales E."/>
            <person name="Havlak P."/>
            <person name="Kuo D.-H."/>
            <person name="Larsson T."/>
            <person name="Lv J."/>
            <person name="Arendt D."/>
            <person name="Savage R."/>
            <person name="Osoegawa K."/>
            <person name="de Jong P."/>
            <person name="Lindberg D.R."/>
            <person name="Seaver E.C."/>
            <person name="Weisblat D.A."/>
            <person name="Putnam N.H."/>
            <person name="Grigoriev I.V."/>
            <person name="Rokhsar D.S."/>
        </authorList>
    </citation>
    <scope>NUCLEOTIDE SEQUENCE</scope>
    <source>
        <strain evidence="3">I ESC-2004</strain>
    </source>
</reference>
<proteinExistence type="predicted"/>
<dbReference type="SUPFAM" id="SSF47986">
    <property type="entry name" value="DEATH domain"/>
    <property type="match status" value="1"/>
</dbReference>
<dbReference type="InterPro" id="IPR011029">
    <property type="entry name" value="DEATH-like_dom_sf"/>
</dbReference>
<reference evidence="2" key="3">
    <citation type="submission" date="2015-06" db="UniProtKB">
        <authorList>
            <consortium name="EnsemblMetazoa"/>
        </authorList>
    </citation>
    <scope>IDENTIFICATION</scope>
</reference>
<evidence type="ECO:0000313" key="2">
    <source>
        <dbReference type="EnsemblMetazoa" id="CapteP188628"/>
    </source>
</evidence>